<dbReference type="AlphaFoldDB" id="A0A0J7XR76"/>
<dbReference type="EMBL" id="JACT01000004">
    <property type="protein sequence ID" value="KMS54187.1"/>
    <property type="molecule type" value="Genomic_DNA"/>
</dbReference>
<sequence length="30" mass="3139">MALGGVRVTHRQMLRGIGADGWAAIDGLTD</sequence>
<dbReference type="PATRIC" id="fig|1420583.3.peg.3432"/>
<evidence type="ECO:0000313" key="2">
    <source>
        <dbReference type="Proteomes" id="UP000052232"/>
    </source>
</evidence>
<accession>A0A0J7XR76</accession>
<organism evidence="1 2">
    <name type="scientific">Sphingobium cupriresistens LL01</name>
    <dbReference type="NCBI Taxonomy" id="1420583"/>
    <lineage>
        <taxon>Bacteria</taxon>
        <taxon>Pseudomonadati</taxon>
        <taxon>Pseudomonadota</taxon>
        <taxon>Alphaproteobacteria</taxon>
        <taxon>Sphingomonadales</taxon>
        <taxon>Sphingomonadaceae</taxon>
        <taxon>Sphingobium</taxon>
    </lineage>
</organism>
<evidence type="ECO:0000313" key="1">
    <source>
        <dbReference type="EMBL" id="KMS54187.1"/>
    </source>
</evidence>
<protein>
    <submittedName>
        <fullName evidence="1">Uncharacterized protein</fullName>
    </submittedName>
</protein>
<comment type="caution">
    <text evidence="1">The sequence shown here is derived from an EMBL/GenBank/DDBJ whole genome shotgun (WGS) entry which is preliminary data.</text>
</comment>
<dbReference type="Proteomes" id="UP000052232">
    <property type="component" value="Unassembled WGS sequence"/>
</dbReference>
<name>A0A0J7XR76_9SPHN</name>
<keyword evidence="2" id="KW-1185">Reference proteome</keyword>
<gene>
    <name evidence="1" type="ORF">V473_18105</name>
</gene>
<proteinExistence type="predicted"/>
<reference evidence="1 2" key="1">
    <citation type="journal article" date="2015" name="G3 (Bethesda)">
        <title>Insights into Ongoing Evolution of the Hexachlorocyclohexane Catabolic Pathway from Comparative Genomics of Ten Sphingomonadaceae Strains.</title>
        <authorList>
            <person name="Pearce S.L."/>
            <person name="Oakeshott J.G."/>
            <person name="Pandey G."/>
        </authorList>
    </citation>
    <scope>NUCLEOTIDE SEQUENCE [LARGE SCALE GENOMIC DNA]</scope>
    <source>
        <strain evidence="1 2">LL01</strain>
    </source>
</reference>